<evidence type="ECO:0000259" key="2">
    <source>
        <dbReference type="Pfam" id="PF14378"/>
    </source>
</evidence>
<feature type="transmembrane region" description="Helical" evidence="1">
    <location>
        <begin position="123"/>
        <end position="142"/>
    </location>
</feature>
<dbReference type="Pfam" id="PF14378">
    <property type="entry name" value="PAP2_3"/>
    <property type="match status" value="1"/>
</dbReference>
<keyword evidence="4" id="KW-1185">Reference proteome</keyword>
<protein>
    <submittedName>
        <fullName evidence="3">Phosphatase PAP2 family protein</fullName>
    </submittedName>
</protein>
<feature type="transmembrane region" description="Helical" evidence="1">
    <location>
        <begin position="7"/>
        <end position="25"/>
    </location>
</feature>
<dbReference type="SUPFAM" id="SSF48317">
    <property type="entry name" value="Acid phosphatase/Vanadium-dependent haloperoxidase"/>
    <property type="match status" value="1"/>
</dbReference>
<dbReference type="EMBL" id="JBHMCF010000008">
    <property type="protein sequence ID" value="MFB9469581.1"/>
    <property type="molecule type" value="Genomic_DNA"/>
</dbReference>
<proteinExistence type="predicted"/>
<feature type="domain" description="Inositolphosphotransferase Aur1/Ipt1" evidence="2">
    <location>
        <begin position="116"/>
        <end position="273"/>
    </location>
</feature>
<sequence length="289" mass="30952">MEIRPVEGLLLGYFALMATIAALAHERLPGAVGLLGGCVLGGAFLVVVARAGQWWPGDRRVAGLRFMAPLLVMPVVYSIAAEAALAVHGRFLDDAVRAWERGLFGVDLNAVVVEWAMPPTTELVTFCYFSFYGCFLIAPVLYFRGRTELAEGYLFALLATLIICYVGFMGLPLEGPAPGPPELYAAQRPTGYLITPLQNAVMAALDPPGACFPSPHVAGAWITVLTLRRHVRGLASRLLWLAAAGLTVAVVHNSYHYASDLVAGLAVALVVHAVTSRTENARRTPVRTG</sequence>
<feature type="transmembrane region" description="Helical" evidence="1">
    <location>
        <begin position="31"/>
        <end position="52"/>
    </location>
</feature>
<dbReference type="InterPro" id="IPR026841">
    <property type="entry name" value="Aur1/Ipt1"/>
</dbReference>
<keyword evidence="1" id="KW-1133">Transmembrane helix</keyword>
<keyword evidence="1" id="KW-0472">Membrane</keyword>
<dbReference type="Proteomes" id="UP001589568">
    <property type="component" value="Unassembled WGS sequence"/>
</dbReference>
<dbReference type="InterPro" id="IPR036938">
    <property type="entry name" value="PAP2/HPO_sf"/>
</dbReference>
<feature type="transmembrane region" description="Helical" evidence="1">
    <location>
        <begin position="154"/>
        <end position="173"/>
    </location>
</feature>
<evidence type="ECO:0000256" key="1">
    <source>
        <dbReference type="SAM" id="Phobius"/>
    </source>
</evidence>
<evidence type="ECO:0000313" key="3">
    <source>
        <dbReference type="EMBL" id="MFB9469581.1"/>
    </source>
</evidence>
<evidence type="ECO:0000313" key="4">
    <source>
        <dbReference type="Proteomes" id="UP001589568"/>
    </source>
</evidence>
<comment type="caution">
    <text evidence="3">The sequence shown here is derived from an EMBL/GenBank/DDBJ whole genome shotgun (WGS) entry which is preliminary data.</text>
</comment>
<dbReference type="Gene3D" id="1.20.144.10">
    <property type="entry name" value="Phosphatidic acid phosphatase type 2/haloperoxidase"/>
    <property type="match status" value="1"/>
</dbReference>
<feature type="transmembrane region" description="Helical" evidence="1">
    <location>
        <begin position="64"/>
        <end position="87"/>
    </location>
</feature>
<gene>
    <name evidence="3" type="ORF">ACFFR3_08685</name>
</gene>
<dbReference type="RefSeq" id="WP_364385895.1">
    <property type="nucleotide sequence ID" value="NZ_JBHMCF010000008.1"/>
</dbReference>
<reference evidence="3 4" key="1">
    <citation type="submission" date="2024-09" db="EMBL/GenBank/DDBJ databases">
        <authorList>
            <person name="Sun Q."/>
            <person name="Mori K."/>
        </authorList>
    </citation>
    <scope>NUCLEOTIDE SEQUENCE [LARGE SCALE GENOMIC DNA]</scope>
    <source>
        <strain evidence="3 4">JCM 3324</strain>
    </source>
</reference>
<keyword evidence="1" id="KW-0812">Transmembrane</keyword>
<feature type="transmembrane region" description="Helical" evidence="1">
    <location>
        <begin position="257"/>
        <end position="275"/>
    </location>
</feature>
<organism evidence="3 4">
    <name type="scientific">Nonomuraea salmonea</name>
    <dbReference type="NCBI Taxonomy" id="46181"/>
    <lineage>
        <taxon>Bacteria</taxon>
        <taxon>Bacillati</taxon>
        <taxon>Actinomycetota</taxon>
        <taxon>Actinomycetes</taxon>
        <taxon>Streptosporangiales</taxon>
        <taxon>Streptosporangiaceae</taxon>
        <taxon>Nonomuraea</taxon>
    </lineage>
</organism>
<accession>A0ABV5NH53</accession>
<name>A0ABV5NH53_9ACTN</name>